<keyword evidence="4" id="KW-1185">Reference proteome</keyword>
<evidence type="ECO:0000313" key="4">
    <source>
        <dbReference type="Proteomes" id="UP000600365"/>
    </source>
</evidence>
<dbReference type="AlphaFoldDB" id="A0A918D880"/>
<keyword evidence="1" id="KW-0378">Hydrolase</keyword>
<comment type="caution">
    <text evidence="3">The sequence shown here is derived from an EMBL/GenBank/DDBJ whole genome shotgun (WGS) entry which is preliminary data.</text>
</comment>
<dbReference type="GO" id="GO:0016787">
    <property type="term" value="F:hydrolase activity"/>
    <property type="evidence" value="ECO:0007669"/>
    <property type="project" value="UniProtKB-KW"/>
</dbReference>
<evidence type="ECO:0000313" key="3">
    <source>
        <dbReference type="EMBL" id="GGN79965.1"/>
    </source>
</evidence>
<dbReference type="PANTHER" id="PTHR43540">
    <property type="entry name" value="PEROXYUREIDOACRYLATE/UREIDOACRYLATE AMIDOHYDROLASE-RELATED"/>
    <property type="match status" value="1"/>
</dbReference>
<dbReference type="Gene3D" id="3.40.50.850">
    <property type="entry name" value="Isochorismatase-like"/>
    <property type="match status" value="1"/>
</dbReference>
<evidence type="ECO:0000259" key="2">
    <source>
        <dbReference type="Pfam" id="PF00857"/>
    </source>
</evidence>
<dbReference type="EMBL" id="BMMM01000013">
    <property type="protein sequence ID" value="GGN79965.1"/>
    <property type="molecule type" value="Genomic_DNA"/>
</dbReference>
<feature type="domain" description="Isochorismatase-like" evidence="2">
    <location>
        <begin position="10"/>
        <end position="186"/>
    </location>
</feature>
<proteinExistence type="predicted"/>
<sequence length="212" mass="23531">MAETYNPRRTAVLLVDPYNDFISEGGKAWPRLEPVAKEVGLLDNLRSVVTSARQGGVRVMFVPHRRWEPGDYETWAYPNPTQQSIRTRHSFARGTWGGEFHPDFQPQAEDIVIHEHWAQSGFTNTDLDLQLKQHGISHVVAVGVLANTCVESTSRIAMELGYHVTLVRDATAAYLPEMMHAAHELNGPTFAHSIVTTAEVVAAFEEARSGAA</sequence>
<dbReference type="Proteomes" id="UP000600365">
    <property type="component" value="Unassembled WGS sequence"/>
</dbReference>
<dbReference type="PANTHER" id="PTHR43540:SF16">
    <property type="entry name" value="ISOCHORISMATASE-LIKE DOMAIN-CONTAINING PROTEIN"/>
    <property type="match status" value="1"/>
</dbReference>
<dbReference type="InterPro" id="IPR000868">
    <property type="entry name" value="Isochorismatase-like_dom"/>
</dbReference>
<dbReference type="CDD" id="cd00431">
    <property type="entry name" value="cysteine_hydrolases"/>
    <property type="match status" value="1"/>
</dbReference>
<dbReference type="RefSeq" id="WP_189189663.1">
    <property type="nucleotide sequence ID" value="NZ_BMMM01000013.1"/>
</dbReference>
<dbReference type="SUPFAM" id="SSF52499">
    <property type="entry name" value="Isochorismatase-like hydrolases"/>
    <property type="match status" value="1"/>
</dbReference>
<evidence type="ECO:0000256" key="1">
    <source>
        <dbReference type="ARBA" id="ARBA00022801"/>
    </source>
</evidence>
<organism evidence="3 4">
    <name type="scientific">Streptomyces albiflavescens</name>
    <dbReference type="NCBI Taxonomy" id="1623582"/>
    <lineage>
        <taxon>Bacteria</taxon>
        <taxon>Bacillati</taxon>
        <taxon>Actinomycetota</taxon>
        <taxon>Actinomycetes</taxon>
        <taxon>Kitasatosporales</taxon>
        <taxon>Streptomycetaceae</taxon>
        <taxon>Streptomyces</taxon>
    </lineage>
</organism>
<gene>
    <name evidence="3" type="ORF">GCM10011579_064950</name>
</gene>
<dbReference type="Pfam" id="PF00857">
    <property type="entry name" value="Isochorismatase"/>
    <property type="match status" value="1"/>
</dbReference>
<name>A0A918D880_9ACTN</name>
<dbReference type="InterPro" id="IPR050272">
    <property type="entry name" value="Isochorismatase-like_hydrls"/>
</dbReference>
<protein>
    <submittedName>
        <fullName evidence="3">Isochorismatase</fullName>
    </submittedName>
</protein>
<accession>A0A918D880</accession>
<reference evidence="3 4" key="1">
    <citation type="journal article" date="2014" name="Int. J. Syst. Evol. Microbiol.">
        <title>Complete genome sequence of Corynebacterium casei LMG S-19264T (=DSM 44701T), isolated from a smear-ripened cheese.</title>
        <authorList>
            <consortium name="US DOE Joint Genome Institute (JGI-PGF)"/>
            <person name="Walter F."/>
            <person name="Albersmeier A."/>
            <person name="Kalinowski J."/>
            <person name="Ruckert C."/>
        </authorList>
    </citation>
    <scope>NUCLEOTIDE SEQUENCE [LARGE SCALE GENOMIC DNA]</scope>
    <source>
        <strain evidence="3 4">CGMCC 4.7111</strain>
    </source>
</reference>
<dbReference type="InterPro" id="IPR036380">
    <property type="entry name" value="Isochorismatase-like_sf"/>
</dbReference>